<comment type="caution">
    <text evidence="11">The sequence shown here is derived from an EMBL/GenBank/DDBJ whole genome shotgun (WGS) entry which is preliminary data.</text>
</comment>
<organism evidence="11 12">
    <name type="scientific">Tritrichomonas musculus</name>
    <dbReference type="NCBI Taxonomy" id="1915356"/>
    <lineage>
        <taxon>Eukaryota</taxon>
        <taxon>Metamonada</taxon>
        <taxon>Parabasalia</taxon>
        <taxon>Tritrichomonadida</taxon>
        <taxon>Tritrichomonadidae</taxon>
        <taxon>Tritrichomonas</taxon>
    </lineage>
</organism>
<feature type="region of interest" description="Disordered" evidence="8">
    <location>
        <begin position="364"/>
        <end position="390"/>
    </location>
</feature>
<feature type="domain" description="Amino acid transporter transmembrane" evidence="10">
    <location>
        <begin position="39"/>
        <end position="528"/>
    </location>
</feature>
<feature type="transmembrane region" description="Helical" evidence="9">
    <location>
        <begin position="230"/>
        <end position="249"/>
    </location>
</feature>
<dbReference type="InterPro" id="IPR013057">
    <property type="entry name" value="AA_transpt_TM"/>
</dbReference>
<gene>
    <name evidence="11" type="ORF">M9Y10_001412</name>
</gene>
<evidence type="ECO:0000259" key="10">
    <source>
        <dbReference type="Pfam" id="PF01490"/>
    </source>
</evidence>
<reference evidence="11 12" key="1">
    <citation type="submission" date="2024-04" db="EMBL/GenBank/DDBJ databases">
        <title>Tritrichomonas musculus Genome.</title>
        <authorList>
            <person name="Alves-Ferreira E."/>
            <person name="Grigg M."/>
            <person name="Lorenzi H."/>
            <person name="Galac M."/>
        </authorList>
    </citation>
    <scope>NUCLEOTIDE SEQUENCE [LARGE SCALE GENOMIC DNA]</scope>
    <source>
        <strain evidence="11 12">EAF2021</strain>
    </source>
</reference>
<feature type="transmembrane region" description="Helical" evidence="9">
    <location>
        <begin position="148"/>
        <end position="168"/>
    </location>
</feature>
<evidence type="ECO:0000256" key="7">
    <source>
        <dbReference type="ARBA" id="ARBA00023136"/>
    </source>
</evidence>
<comment type="similarity">
    <text evidence="2">Belongs to the amino acid/polyamine transporter 2 family.</text>
</comment>
<keyword evidence="7 9" id="KW-0472">Membrane</keyword>
<evidence type="ECO:0000256" key="3">
    <source>
        <dbReference type="ARBA" id="ARBA00022448"/>
    </source>
</evidence>
<evidence type="ECO:0000256" key="8">
    <source>
        <dbReference type="SAM" id="MobiDB-lite"/>
    </source>
</evidence>
<keyword evidence="3" id="KW-0813">Transport</keyword>
<feature type="transmembrane region" description="Helical" evidence="9">
    <location>
        <begin position="506"/>
        <end position="528"/>
    </location>
</feature>
<keyword evidence="5" id="KW-0029">Amino-acid transport</keyword>
<comment type="subcellular location">
    <subcellularLocation>
        <location evidence="1">Membrane</location>
        <topology evidence="1">Multi-pass membrane protein</topology>
    </subcellularLocation>
</comment>
<sequence length="537" mass="59845">MTERTITYIGSDNERRVKKIKSTDIIRITGEHGPVVAGLILNQQLGATILASPCIFVDSGIIMSLVLSIIMCLISYYCSIGIIEIDVKERGCKLSDLYKKYMNNFGRFSYDVFNLCLLWPVLIGYIVLLGDLLIPCFEICGITVSTKVGRGIVIVLGATIIIFITITYRNAQPRIRRLKLPDRFGKFISVETFLTCCWFLLVLFIKASIYFARHHSIEPTCEVFKVNIRIFNSISIYSLCYALPSVFLSKIQLYTINRDDNKEIIKRRKIVTLGGIFLVFLFMTIPALMGYLFLGENTDGNVLNNFANNDALIVIMRIAYTVSITGSYVFISETVNEMFLDLFSACGHQESQSEGEVDLEEQYMQNTPQVSRTSSHQAPDQNSPQVSRTGSILAGDENSLQNSTEQSPLITPANSREITNENSQLENTNTNDDQGIFGSNKTDIRAILAFIISTILPVVFATIFPEVKPVLGIAGSLGGCMVDFTLPSALYFVYRRKADNSTVIQNILCAFCFAFGFVSAVIATWQAILGAIDSFKK</sequence>
<feature type="transmembrane region" description="Helical" evidence="9">
    <location>
        <begin position="61"/>
        <end position="87"/>
    </location>
</feature>
<evidence type="ECO:0000256" key="1">
    <source>
        <dbReference type="ARBA" id="ARBA00004141"/>
    </source>
</evidence>
<proteinExistence type="inferred from homology"/>
<dbReference type="Proteomes" id="UP001470230">
    <property type="component" value="Unassembled WGS sequence"/>
</dbReference>
<feature type="transmembrane region" description="Helical" evidence="9">
    <location>
        <begin position="470"/>
        <end position="494"/>
    </location>
</feature>
<feature type="transmembrane region" description="Helical" evidence="9">
    <location>
        <begin position="446"/>
        <end position="464"/>
    </location>
</feature>
<feature type="transmembrane region" description="Helical" evidence="9">
    <location>
        <begin position="270"/>
        <end position="291"/>
    </location>
</feature>
<evidence type="ECO:0000256" key="9">
    <source>
        <dbReference type="SAM" id="Phobius"/>
    </source>
</evidence>
<evidence type="ECO:0000313" key="12">
    <source>
        <dbReference type="Proteomes" id="UP001470230"/>
    </source>
</evidence>
<evidence type="ECO:0000256" key="4">
    <source>
        <dbReference type="ARBA" id="ARBA00022692"/>
    </source>
</evidence>
<feature type="transmembrane region" description="Helical" evidence="9">
    <location>
        <begin position="188"/>
        <end position="210"/>
    </location>
</feature>
<dbReference type="Pfam" id="PF01490">
    <property type="entry name" value="Aa_trans"/>
    <property type="match status" value="1"/>
</dbReference>
<feature type="transmembrane region" description="Helical" evidence="9">
    <location>
        <begin position="108"/>
        <end position="128"/>
    </location>
</feature>
<feature type="transmembrane region" description="Helical" evidence="9">
    <location>
        <begin position="311"/>
        <end position="331"/>
    </location>
</feature>
<evidence type="ECO:0000313" key="11">
    <source>
        <dbReference type="EMBL" id="KAK8899111.1"/>
    </source>
</evidence>
<accession>A0ABR2L6X2</accession>
<protein>
    <recommendedName>
        <fullName evidence="10">Amino acid transporter transmembrane domain-containing protein</fullName>
    </recommendedName>
</protein>
<name>A0ABR2L6X2_9EUKA</name>
<dbReference type="EMBL" id="JAPFFF010000001">
    <property type="protein sequence ID" value="KAK8899111.1"/>
    <property type="molecule type" value="Genomic_DNA"/>
</dbReference>
<dbReference type="PANTHER" id="PTHR22950:SF458">
    <property type="entry name" value="SODIUM-COUPLED NEUTRAL AMINO ACID TRANSPORTER 11-RELATED"/>
    <property type="match status" value="1"/>
</dbReference>
<keyword evidence="4 9" id="KW-0812">Transmembrane</keyword>
<keyword evidence="12" id="KW-1185">Reference proteome</keyword>
<evidence type="ECO:0000256" key="6">
    <source>
        <dbReference type="ARBA" id="ARBA00022989"/>
    </source>
</evidence>
<evidence type="ECO:0000256" key="2">
    <source>
        <dbReference type="ARBA" id="ARBA00008066"/>
    </source>
</evidence>
<keyword evidence="6 9" id="KW-1133">Transmembrane helix</keyword>
<dbReference type="PANTHER" id="PTHR22950">
    <property type="entry name" value="AMINO ACID TRANSPORTER"/>
    <property type="match status" value="1"/>
</dbReference>
<evidence type="ECO:0000256" key="5">
    <source>
        <dbReference type="ARBA" id="ARBA00022970"/>
    </source>
</evidence>